<organism evidence="1 2">
    <name type="scientific">Pseudoloma neurophilia</name>
    <dbReference type="NCBI Taxonomy" id="146866"/>
    <lineage>
        <taxon>Eukaryota</taxon>
        <taxon>Fungi</taxon>
        <taxon>Fungi incertae sedis</taxon>
        <taxon>Microsporidia</taxon>
        <taxon>Pseudoloma</taxon>
    </lineage>
</organism>
<gene>
    <name evidence="1" type="ORF">M153_9650003</name>
</gene>
<proteinExistence type="predicted"/>
<dbReference type="AlphaFoldDB" id="A0A0R0M3G5"/>
<dbReference type="OrthoDB" id="2200262at2759"/>
<feature type="non-terminal residue" evidence="1">
    <location>
        <position position="1"/>
    </location>
</feature>
<keyword evidence="2" id="KW-1185">Reference proteome</keyword>
<dbReference type="VEuPathDB" id="MicrosporidiaDB:M153_9650003"/>
<evidence type="ECO:0000313" key="2">
    <source>
        <dbReference type="Proteomes" id="UP000051530"/>
    </source>
</evidence>
<evidence type="ECO:0000313" key="1">
    <source>
        <dbReference type="EMBL" id="KRH93376.1"/>
    </source>
</evidence>
<reference evidence="1 2" key="1">
    <citation type="submission" date="2015-07" db="EMBL/GenBank/DDBJ databases">
        <title>The genome of Pseudoloma neurophilia, a relevant intracellular parasite of the zebrafish.</title>
        <authorList>
            <person name="Ndikumana S."/>
            <person name="Pelin A."/>
            <person name="Sanders J."/>
            <person name="Corradi N."/>
        </authorList>
    </citation>
    <scope>NUCLEOTIDE SEQUENCE [LARGE SCALE GENOMIC DNA]</scope>
    <source>
        <strain evidence="1 2">MK1</strain>
    </source>
</reference>
<protein>
    <submittedName>
        <fullName evidence="1">Uncharacterized protein</fullName>
    </submittedName>
</protein>
<sequence length="229" mass="26372">EAGLRVASYLERYLQSNTLPTKSGIMISLSKWDTKQKERQTDTYPARVTKAKYKMDNLDITFEIQLVHLEDIRQQKVFNWVTDFENHANSAKWDESQKLIILQNIISASILSQLAKSDSTQNILLGLKKLSIDNYSLPALSTSFKDCTQNMFSFVREYFTELEELSTKIAISLGYTQKETQILLSTTFFANLGSHTAIYLQKQRVESYEPAKLELLRLEEILINEAKKV</sequence>
<dbReference type="EMBL" id="LGUB01000361">
    <property type="protein sequence ID" value="KRH93376.1"/>
    <property type="molecule type" value="Genomic_DNA"/>
</dbReference>
<accession>A0A0R0M3G5</accession>
<name>A0A0R0M3G5_9MICR</name>
<comment type="caution">
    <text evidence="1">The sequence shown here is derived from an EMBL/GenBank/DDBJ whole genome shotgun (WGS) entry which is preliminary data.</text>
</comment>
<dbReference type="Proteomes" id="UP000051530">
    <property type="component" value="Unassembled WGS sequence"/>
</dbReference>